<evidence type="ECO:0000313" key="1">
    <source>
        <dbReference type="EMBL" id="MDL2410656.1"/>
    </source>
</evidence>
<dbReference type="EMBL" id="JARFYN010000096">
    <property type="protein sequence ID" value="MDL2410656.1"/>
    <property type="molecule type" value="Genomic_DNA"/>
</dbReference>
<evidence type="ECO:0000313" key="2">
    <source>
        <dbReference type="Proteomes" id="UP001172630"/>
    </source>
</evidence>
<name>A0ABT7KPV8_9HYPH</name>
<reference evidence="1" key="1">
    <citation type="submission" date="2023-06" db="EMBL/GenBank/DDBJ databases">
        <title>Phylogenetic Diversity of Rhizobium strains.</title>
        <authorList>
            <person name="Moura F.T."/>
            <person name="Helene L.C.F."/>
            <person name="Hungria M."/>
        </authorList>
    </citation>
    <scope>NUCLEOTIDE SEQUENCE</scope>
    <source>
        <strain evidence="1">CCGE524</strain>
    </source>
</reference>
<sequence>MTQEQERAFVAWQEEATAAKLRNADRRQKASARQLAASQSLPERVAAQTAMMAANGGRLPPRWRYEDATKKVRGETVEYLKRVANRPAYIPMMPYDPAIDGHGPQRAAERQDRIDNGFILREDIVLSGHLVQKGLRFEGFKSETLDTKSALRWPALVHRSRDIRVCWHRGSSSALKVQVAAARADGVPEWLLAEHGDAVEIVDAAQDVNMRVLEPAHFKVLGLDAPTVEGNKKLLGFIRLDTDLDWKSTEHLLRALREKVEARKIRSLPNFIVGIRTEDGRLIRPHLIWLLPIDMGVLNVDNKFLRKFKAVYYGLCRALADLGADPQAPATSQLVKNPLSPLYHTECPSDAWTSLDEHASCLDMGLDRTTLVREAVATLTGETFRHSNEYFNGCLDAARGLMARWLRDRDPFYVEAFANGDDGLLIDRLQEALSTLVVAEGMKPRSMEYVRHKVAAWVVGTWNPAKISGRSLPTPKRLAHIVGDVRGVAARQAVAGRYSAKVRADRTLERLIEAWNRLVVNGQPSKSALAKDAGLSRQTVINRYAELQAAVAAGGVKDALMLYRGVEPVRPEKLEFPQSEKLEDMVDAETTAHTRIALTLHVDCNSDEAVLAAHEGWIALQEGRFPRPEIMNTLSASVGPASPVPGRYAAAPAANVNLETACANARIIPGTRERYACRSDTLFSISDAVPAFKWPTGPF</sequence>
<dbReference type="Proteomes" id="UP001172630">
    <property type="component" value="Unassembled WGS sequence"/>
</dbReference>
<accession>A0ABT7KPV8</accession>
<gene>
    <name evidence="1" type="ORF">PY650_34830</name>
</gene>
<evidence type="ECO:0008006" key="3">
    <source>
        <dbReference type="Google" id="ProtNLM"/>
    </source>
</evidence>
<organism evidence="1 2">
    <name type="scientific">Rhizobium calliandrae</name>
    <dbReference type="NCBI Taxonomy" id="1312182"/>
    <lineage>
        <taxon>Bacteria</taxon>
        <taxon>Pseudomonadati</taxon>
        <taxon>Pseudomonadota</taxon>
        <taxon>Alphaproteobacteria</taxon>
        <taxon>Hyphomicrobiales</taxon>
        <taxon>Rhizobiaceae</taxon>
        <taxon>Rhizobium/Agrobacterium group</taxon>
        <taxon>Rhizobium</taxon>
    </lineage>
</organism>
<proteinExistence type="predicted"/>
<protein>
    <recommendedName>
        <fullName evidence="3">Primase C-terminal 1 domain-containing protein</fullName>
    </recommendedName>
</protein>
<comment type="caution">
    <text evidence="1">The sequence shown here is derived from an EMBL/GenBank/DDBJ whole genome shotgun (WGS) entry which is preliminary data.</text>
</comment>
<keyword evidence="2" id="KW-1185">Reference proteome</keyword>
<dbReference type="RefSeq" id="WP_285884597.1">
    <property type="nucleotide sequence ID" value="NZ_JARFYN010000096.1"/>
</dbReference>